<comment type="caution">
    <text evidence="1">The sequence shown here is derived from an EMBL/GenBank/DDBJ whole genome shotgun (WGS) entry which is preliminary data.</text>
</comment>
<keyword evidence="2" id="KW-1185">Reference proteome</keyword>
<accession>A0A392P222</accession>
<dbReference type="Proteomes" id="UP000265520">
    <property type="component" value="Unassembled WGS sequence"/>
</dbReference>
<evidence type="ECO:0000313" key="1">
    <source>
        <dbReference type="EMBL" id="MCI05540.1"/>
    </source>
</evidence>
<evidence type="ECO:0000313" key="2">
    <source>
        <dbReference type="Proteomes" id="UP000265520"/>
    </source>
</evidence>
<organism evidence="1 2">
    <name type="scientific">Trifolium medium</name>
    <dbReference type="NCBI Taxonomy" id="97028"/>
    <lineage>
        <taxon>Eukaryota</taxon>
        <taxon>Viridiplantae</taxon>
        <taxon>Streptophyta</taxon>
        <taxon>Embryophyta</taxon>
        <taxon>Tracheophyta</taxon>
        <taxon>Spermatophyta</taxon>
        <taxon>Magnoliopsida</taxon>
        <taxon>eudicotyledons</taxon>
        <taxon>Gunneridae</taxon>
        <taxon>Pentapetalae</taxon>
        <taxon>rosids</taxon>
        <taxon>fabids</taxon>
        <taxon>Fabales</taxon>
        <taxon>Fabaceae</taxon>
        <taxon>Papilionoideae</taxon>
        <taxon>50 kb inversion clade</taxon>
        <taxon>NPAAA clade</taxon>
        <taxon>Hologalegina</taxon>
        <taxon>IRL clade</taxon>
        <taxon>Trifolieae</taxon>
        <taxon>Trifolium</taxon>
    </lineage>
</organism>
<protein>
    <submittedName>
        <fullName evidence="1">Uncharacterized protein</fullName>
    </submittedName>
</protein>
<dbReference type="EMBL" id="LXQA010058973">
    <property type="protein sequence ID" value="MCI05540.1"/>
    <property type="molecule type" value="Genomic_DNA"/>
</dbReference>
<reference evidence="1 2" key="1">
    <citation type="journal article" date="2018" name="Front. Plant Sci.">
        <title>Red Clover (Trifolium pratense) and Zigzag Clover (T. medium) - A Picture of Genomic Similarities and Differences.</title>
        <authorList>
            <person name="Dluhosova J."/>
            <person name="Istvanek J."/>
            <person name="Nedelnik J."/>
            <person name="Repkova J."/>
        </authorList>
    </citation>
    <scope>NUCLEOTIDE SEQUENCE [LARGE SCALE GENOMIC DNA]</scope>
    <source>
        <strain evidence="2">cv. 10/8</strain>
        <tissue evidence="1">Leaf</tissue>
    </source>
</reference>
<feature type="non-terminal residue" evidence="1">
    <location>
        <position position="51"/>
    </location>
</feature>
<name>A0A392P222_9FABA</name>
<sequence length="51" mass="5866">MMMKRCTRDLVEVNVNIVEPAKIDVQTDEIAAYHHVLAQMSTTHIEKRGEI</sequence>
<dbReference type="AlphaFoldDB" id="A0A392P222"/>
<proteinExistence type="predicted"/>